<feature type="transmembrane region" description="Helical" evidence="8">
    <location>
        <begin position="117"/>
        <end position="136"/>
    </location>
</feature>
<dbReference type="RefSeq" id="WP_122923622.1">
    <property type="nucleotide sequence ID" value="NZ_RHHU01000005.1"/>
</dbReference>
<protein>
    <submittedName>
        <fullName evidence="9">Spore gernimation protein</fullName>
    </submittedName>
</protein>
<feature type="transmembrane region" description="Helical" evidence="8">
    <location>
        <begin position="303"/>
        <end position="324"/>
    </location>
</feature>
<comment type="subcellular location">
    <subcellularLocation>
        <location evidence="1">Membrane</location>
        <topology evidence="1">Multi-pass membrane protein</topology>
    </subcellularLocation>
</comment>
<organism evidence="9 10">
    <name type="scientific">Brevibacillus nitrificans</name>
    <dbReference type="NCBI Taxonomy" id="651560"/>
    <lineage>
        <taxon>Bacteria</taxon>
        <taxon>Bacillati</taxon>
        <taxon>Bacillota</taxon>
        <taxon>Bacilli</taxon>
        <taxon>Bacillales</taxon>
        <taxon>Paenibacillaceae</taxon>
        <taxon>Brevibacillus</taxon>
    </lineage>
</organism>
<evidence type="ECO:0000256" key="5">
    <source>
        <dbReference type="ARBA" id="ARBA00022692"/>
    </source>
</evidence>
<evidence type="ECO:0000256" key="6">
    <source>
        <dbReference type="ARBA" id="ARBA00022989"/>
    </source>
</evidence>
<evidence type="ECO:0000313" key="10">
    <source>
        <dbReference type="Proteomes" id="UP000269573"/>
    </source>
</evidence>
<feature type="transmembrane region" description="Helical" evidence="8">
    <location>
        <begin position="214"/>
        <end position="234"/>
    </location>
</feature>
<keyword evidence="7 8" id="KW-0472">Membrane</keyword>
<feature type="transmembrane region" description="Helical" evidence="8">
    <location>
        <begin position="7"/>
        <end position="26"/>
    </location>
</feature>
<dbReference type="AlphaFoldDB" id="A0A3M8DFB4"/>
<feature type="transmembrane region" description="Helical" evidence="8">
    <location>
        <begin position="79"/>
        <end position="97"/>
    </location>
</feature>
<dbReference type="GO" id="GO:0016020">
    <property type="term" value="C:membrane"/>
    <property type="evidence" value="ECO:0007669"/>
    <property type="project" value="UniProtKB-SubCell"/>
</dbReference>
<keyword evidence="10" id="KW-1185">Reference proteome</keyword>
<dbReference type="Pfam" id="PF03845">
    <property type="entry name" value="Spore_permease"/>
    <property type="match status" value="1"/>
</dbReference>
<evidence type="ECO:0000256" key="1">
    <source>
        <dbReference type="ARBA" id="ARBA00004141"/>
    </source>
</evidence>
<dbReference type="PANTHER" id="PTHR34975:SF2">
    <property type="entry name" value="SPORE GERMINATION PROTEIN A2"/>
    <property type="match status" value="1"/>
</dbReference>
<keyword evidence="3" id="KW-0813">Transport</keyword>
<gene>
    <name evidence="9" type="ORF">EDM59_10890</name>
</gene>
<keyword evidence="5 8" id="KW-0812">Transmembrane</keyword>
<dbReference type="Proteomes" id="UP000269573">
    <property type="component" value="Unassembled WGS sequence"/>
</dbReference>
<keyword evidence="4" id="KW-0309">Germination</keyword>
<feature type="transmembrane region" description="Helical" evidence="8">
    <location>
        <begin position="38"/>
        <end position="59"/>
    </location>
</feature>
<dbReference type="PANTHER" id="PTHR34975">
    <property type="entry name" value="SPORE GERMINATION PROTEIN A2"/>
    <property type="match status" value="1"/>
</dbReference>
<reference evidence="9 10" key="1">
    <citation type="submission" date="2018-10" db="EMBL/GenBank/DDBJ databases">
        <title>Phylogenomics of Brevibacillus.</title>
        <authorList>
            <person name="Dunlap C."/>
        </authorList>
    </citation>
    <scope>NUCLEOTIDE SEQUENCE [LARGE SCALE GENOMIC DNA]</scope>
    <source>
        <strain evidence="9 10">JCM 15774</strain>
    </source>
</reference>
<evidence type="ECO:0000313" key="9">
    <source>
        <dbReference type="EMBL" id="RNB86666.1"/>
    </source>
</evidence>
<feature type="transmembrane region" description="Helical" evidence="8">
    <location>
        <begin position="330"/>
        <end position="353"/>
    </location>
</feature>
<feature type="transmembrane region" description="Helical" evidence="8">
    <location>
        <begin position="145"/>
        <end position="164"/>
    </location>
</feature>
<proteinExistence type="inferred from homology"/>
<evidence type="ECO:0000256" key="8">
    <source>
        <dbReference type="SAM" id="Phobius"/>
    </source>
</evidence>
<evidence type="ECO:0000256" key="3">
    <source>
        <dbReference type="ARBA" id="ARBA00022448"/>
    </source>
</evidence>
<dbReference type="NCBIfam" id="TIGR00912">
    <property type="entry name" value="2A0309"/>
    <property type="match status" value="1"/>
</dbReference>
<comment type="caution">
    <text evidence="9">The sequence shown here is derived from an EMBL/GenBank/DDBJ whole genome shotgun (WGS) entry which is preliminary data.</text>
</comment>
<keyword evidence="6 8" id="KW-1133">Transmembrane helix</keyword>
<evidence type="ECO:0000256" key="7">
    <source>
        <dbReference type="ARBA" id="ARBA00023136"/>
    </source>
</evidence>
<feature type="transmembrane region" description="Helical" evidence="8">
    <location>
        <begin position="184"/>
        <end position="202"/>
    </location>
</feature>
<evidence type="ECO:0000256" key="2">
    <source>
        <dbReference type="ARBA" id="ARBA00007998"/>
    </source>
</evidence>
<evidence type="ECO:0000256" key="4">
    <source>
        <dbReference type="ARBA" id="ARBA00022544"/>
    </source>
</evidence>
<dbReference type="GO" id="GO:0009847">
    <property type="term" value="P:spore germination"/>
    <property type="evidence" value="ECO:0007669"/>
    <property type="project" value="InterPro"/>
</dbReference>
<feature type="transmembrane region" description="Helical" evidence="8">
    <location>
        <begin position="269"/>
        <end position="291"/>
    </location>
</feature>
<dbReference type="InterPro" id="IPR004761">
    <property type="entry name" value="Spore_GerAB"/>
</dbReference>
<name>A0A3M8DFB4_9BACL</name>
<accession>A0A3M8DFB4</accession>
<dbReference type="EMBL" id="RHHU01000005">
    <property type="protein sequence ID" value="RNB86666.1"/>
    <property type="molecule type" value="Genomic_DNA"/>
</dbReference>
<sequence length="362" mass="41099">MKNGFSFAQVVVILMLSNGLMNHVIVIPMMLDAAKRDAWISVLLSGALYLLWIGILYFVYQKTQKDHLLRWIKDRFGSVVYVPIALLLSLYCFLNATVTMEDTVTWISLSFAPETPIFVHSIIFGSLCLVNALLGIRSIAMMSSILLPVVVLLGFFVMTTNFQHKDYSFLLPIMENGFSPVSQGMLYAGSGFAEMILFLLLQHHLKSKISYLQIILLGVTMIGLTLGPTIGAVVEFGPMEAAKLRYPAYEEWRLANIGLYIEHLDFLSIFQWFSGAFIRVSLFHYLIVELLMIPQGSRRKWWLFGLFSLSTVISVLPLSDILFYRLLSSYFLPSLFMIALFLSIVLAFLTALAHRRKHHEES</sequence>
<comment type="similarity">
    <text evidence="2">Belongs to the amino acid-polyamine-organocation (APC) superfamily. Spore germination protein (SGP) (TC 2.A.3.9) family.</text>
</comment>